<evidence type="ECO:0000256" key="3">
    <source>
        <dbReference type="ARBA" id="ARBA00022679"/>
    </source>
</evidence>
<evidence type="ECO:0000256" key="7">
    <source>
        <dbReference type="ARBA" id="ARBA00022989"/>
    </source>
</evidence>
<dbReference type="GO" id="GO:0042761">
    <property type="term" value="P:very long-chain fatty acid biosynthetic process"/>
    <property type="evidence" value="ECO:0007669"/>
    <property type="project" value="TreeGrafter"/>
</dbReference>
<evidence type="ECO:0000256" key="4">
    <source>
        <dbReference type="ARBA" id="ARBA00022692"/>
    </source>
</evidence>
<keyword evidence="3 11" id="KW-0808">Transferase</keyword>
<comment type="similarity">
    <text evidence="11">Belongs to the ELO family.</text>
</comment>
<keyword evidence="7 11" id="KW-1133">Transmembrane helix</keyword>
<dbReference type="Proteomes" id="UP000663845">
    <property type="component" value="Unassembled WGS sequence"/>
</dbReference>
<dbReference type="PANTHER" id="PTHR11157:SF170">
    <property type="entry name" value="ELONGATION OF VERY LONG CHAIN FATTY ACIDS PROTEIN 2-LIKE"/>
    <property type="match status" value="1"/>
</dbReference>
<evidence type="ECO:0000256" key="6">
    <source>
        <dbReference type="ARBA" id="ARBA00022832"/>
    </source>
</evidence>
<comment type="catalytic activity">
    <reaction evidence="11">
        <text>a very-long-chain acyl-CoA + malonyl-CoA + H(+) = a very-long-chain 3-oxoacyl-CoA + CO2 + CoA</text>
        <dbReference type="Rhea" id="RHEA:32727"/>
        <dbReference type="ChEBI" id="CHEBI:15378"/>
        <dbReference type="ChEBI" id="CHEBI:16526"/>
        <dbReference type="ChEBI" id="CHEBI:57287"/>
        <dbReference type="ChEBI" id="CHEBI:57384"/>
        <dbReference type="ChEBI" id="CHEBI:90725"/>
        <dbReference type="ChEBI" id="CHEBI:90736"/>
        <dbReference type="EC" id="2.3.1.199"/>
    </reaction>
</comment>
<feature type="transmembrane region" description="Helical" evidence="11">
    <location>
        <begin position="173"/>
        <end position="192"/>
    </location>
</feature>
<keyword evidence="6 11" id="KW-0276">Fatty acid metabolism</keyword>
<dbReference type="InterPro" id="IPR002076">
    <property type="entry name" value="ELO_fam"/>
</dbReference>
<keyword evidence="5" id="KW-0479">Metal-binding</keyword>
<feature type="transmembrane region" description="Helical" evidence="11">
    <location>
        <begin position="36"/>
        <end position="53"/>
    </location>
</feature>
<evidence type="ECO:0000256" key="11">
    <source>
        <dbReference type="RuleBase" id="RU361115"/>
    </source>
</evidence>
<keyword evidence="2 11" id="KW-0444">Lipid biosynthesis</keyword>
<dbReference type="Gene3D" id="3.90.330.10">
    <property type="entry name" value="Nitrile hydratase alpha /Thiocyanate hydrolase gamma"/>
    <property type="match status" value="1"/>
</dbReference>
<dbReference type="GO" id="GO:0019367">
    <property type="term" value="P:fatty acid elongation, saturated fatty acid"/>
    <property type="evidence" value="ECO:0007669"/>
    <property type="project" value="TreeGrafter"/>
</dbReference>
<evidence type="ECO:0000313" key="13">
    <source>
        <dbReference type="EMBL" id="CAF0843470.1"/>
    </source>
</evidence>
<reference evidence="13" key="1">
    <citation type="submission" date="2021-02" db="EMBL/GenBank/DDBJ databases">
        <authorList>
            <person name="Nowell W R."/>
        </authorList>
    </citation>
    <scope>NUCLEOTIDE SEQUENCE</scope>
</reference>
<evidence type="ECO:0000256" key="8">
    <source>
        <dbReference type="ARBA" id="ARBA00023098"/>
    </source>
</evidence>
<evidence type="ECO:0000256" key="9">
    <source>
        <dbReference type="ARBA" id="ARBA00023136"/>
    </source>
</evidence>
<feature type="transmembrane region" description="Helical" evidence="11">
    <location>
        <begin position="213"/>
        <end position="229"/>
    </location>
</feature>
<dbReference type="SUPFAM" id="SSF56209">
    <property type="entry name" value="Nitrile hydratase alpha chain"/>
    <property type="match status" value="1"/>
</dbReference>
<dbReference type="AlphaFoldDB" id="A0A813VXB3"/>
<dbReference type="GO" id="GO:0009922">
    <property type="term" value="F:fatty acid elongase activity"/>
    <property type="evidence" value="ECO:0007669"/>
    <property type="project" value="UniProtKB-EC"/>
</dbReference>
<evidence type="ECO:0000256" key="2">
    <source>
        <dbReference type="ARBA" id="ARBA00022516"/>
    </source>
</evidence>
<keyword evidence="4 11" id="KW-0812">Transmembrane</keyword>
<dbReference type="PANTHER" id="PTHR11157">
    <property type="entry name" value="FATTY ACID ACYL TRANSFERASE-RELATED"/>
    <property type="match status" value="1"/>
</dbReference>
<dbReference type="GO" id="GO:0034626">
    <property type="term" value="P:fatty acid elongation, polyunsaturated fatty acid"/>
    <property type="evidence" value="ECO:0007669"/>
    <property type="project" value="TreeGrafter"/>
</dbReference>
<evidence type="ECO:0000256" key="1">
    <source>
        <dbReference type="ARBA" id="ARBA00004141"/>
    </source>
</evidence>
<keyword evidence="9 11" id="KW-0472">Membrane</keyword>
<keyword evidence="8 11" id="KW-0443">Lipid metabolism</keyword>
<evidence type="ECO:0000313" key="14">
    <source>
        <dbReference type="Proteomes" id="UP000663845"/>
    </source>
</evidence>
<dbReference type="InterPro" id="IPR036648">
    <property type="entry name" value="CN_Hdrase_a/SCN_Hdrase_g_sf"/>
</dbReference>
<dbReference type="Pfam" id="PF01151">
    <property type="entry name" value="ELO"/>
    <property type="match status" value="1"/>
</dbReference>
<feature type="transmembrane region" description="Helical" evidence="11">
    <location>
        <begin position="65"/>
        <end position="84"/>
    </location>
</feature>
<dbReference type="Pfam" id="PF02979">
    <property type="entry name" value="NHase_alpha"/>
    <property type="match status" value="1"/>
</dbReference>
<dbReference type="InterPro" id="IPR030457">
    <property type="entry name" value="ELO_CS"/>
</dbReference>
<dbReference type="GO" id="GO:0046914">
    <property type="term" value="F:transition metal ion binding"/>
    <property type="evidence" value="ECO:0007669"/>
    <property type="project" value="InterPro"/>
</dbReference>
<dbReference type="GO" id="GO:0005789">
    <property type="term" value="C:endoplasmic reticulum membrane"/>
    <property type="evidence" value="ECO:0007669"/>
    <property type="project" value="TreeGrafter"/>
</dbReference>
<evidence type="ECO:0000256" key="5">
    <source>
        <dbReference type="ARBA" id="ARBA00022723"/>
    </source>
</evidence>
<dbReference type="GO" id="GO:0034625">
    <property type="term" value="P:fatty acid elongation, monounsaturated fatty acid"/>
    <property type="evidence" value="ECO:0007669"/>
    <property type="project" value="TreeGrafter"/>
</dbReference>
<comment type="caution">
    <text evidence="13">The sequence shown here is derived from an EMBL/GenBank/DDBJ whole genome shotgun (WGS) entry which is preliminary data.</text>
</comment>
<dbReference type="PROSITE" id="PS01188">
    <property type="entry name" value="ELO"/>
    <property type="match status" value="1"/>
</dbReference>
<comment type="subcellular location">
    <subcellularLocation>
        <location evidence="1">Membrane</location>
        <topology evidence="1">Multi-pass membrane protein</topology>
    </subcellularLocation>
</comment>
<keyword evidence="10 11" id="KW-0275">Fatty acid biosynthesis</keyword>
<feature type="transmembrane region" description="Helical" evidence="11">
    <location>
        <begin position="150"/>
        <end position="167"/>
    </location>
</feature>
<name>A0A813VXB3_9BILA</name>
<sequence>MTWLNDLLIEHIPIYKHALKHADPRTKDWFLVWHDPIPTITLTLIYLAIVLYGPRYMKYREAFHISTTVLFTYNMALVLLSAYIVEEIFVGVYRCRYNLICQRMNISYDKNEMKITKILWFYYFSKAIEFLDTIFMIARKRFTQITFLHVFHHSSMLLLWWVVLTWVPSGQAWAGPFLNSIVHVIMYSYYALSAIPSLRDKLWWKRYITQFQLIQFVIVLSHTLGGIIYGCDYPLWGQLMLGGYMITIMKVNELENTDKIHNLIVCTLCSCYPRQLLGVPPGWYKSRSYRVRAPKNPRSILKEFGTILPNDMKIQVHDSTADLRYLVIPRRPANTQTWSREQLLPIVTRDAMIGVCDITI</sequence>
<organism evidence="13 14">
    <name type="scientific">Adineta steineri</name>
    <dbReference type="NCBI Taxonomy" id="433720"/>
    <lineage>
        <taxon>Eukaryota</taxon>
        <taxon>Metazoa</taxon>
        <taxon>Spiralia</taxon>
        <taxon>Gnathifera</taxon>
        <taxon>Rotifera</taxon>
        <taxon>Eurotatoria</taxon>
        <taxon>Bdelloidea</taxon>
        <taxon>Adinetida</taxon>
        <taxon>Adinetidae</taxon>
        <taxon>Adineta</taxon>
    </lineage>
</organism>
<evidence type="ECO:0000256" key="10">
    <source>
        <dbReference type="ARBA" id="ARBA00023160"/>
    </source>
</evidence>
<evidence type="ECO:0000259" key="12">
    <source>
        <dbReference type="Pfam" id="PF02979"/>
    </source>
</evidence>
<accession>A0A813VXB3</accession>
<protein>
    <recommendedName>
        <fullName evidence="11">Elongation of very long chain fatty acids protein</fullName>
        <ecNumber evidence="11">2.3.1.199</ecNumber>
    </recommendedName>
    <alternativeName>
        <fullName evidence="11">Very-long-chain 3-oxoacyl-CoA synthase</fullName>
    </alternativeName>
</protein>
<feature type="domain" description="Nitrile hydratase alpha/Thiocyanate hydrolase gamma" evidence="12">
    <location>
        <begin position="250"/>
        <end position="355"/>
    </location>
</feature>
<dbReference type="EC" id="2.3.1.199" evidence="11"/>
<gene>
    <name evidence="13" type="ORF">JYZ213_LOCUS7491</name>
</gene>
<dbReference type="EMBL" id="CAJNOG010000049">
    <property type="protein sequence ID" value="CAF0843470.1"/>
    <property type="molecule type" value="Genomic_DNA"/>
</dbReference>
<proteinExistence type="inferred from homology"/>
<dbReference type="InterPro" id="IPR004232">
    <property type="entry name" value="CN_Hdrtase_a/SCN_Hdrlase_g"/>
</dbReference>
<dbReference type="GO" id="GO:0030148">
    <property type="term" value="P:sphingolipid biosynthetic process"/>
    <property type="evidence" value="ECO:0007669"/>
    <property type="project" value="TreeGrafter"/>
</dbReference>